<dbReference type="Proteomes" id="UP000242592">
    <property type="component" value="Unassembled WGS sequence"/>
</dbReference>
<evidence type="ECO:0000256" key="2">
    <source>
        <dbReference type="ARBA" id="ARBA00022980"/>
    </source>
</evidence>
<dbReference type="AlphaFoldDB" id="A0A1M5SNW3"/>
<evidence type="ECO:0000256" key="3">
    <source>
        <dbReference type="ARBA" id="ARBA00023274"/>
    </source>
</evidence>
<evidence type="ECO:0000256" key="5">
    <source>
        <dbReference type="HAMAP-Rule" id="MF_00402"/>
    </source>
</evidence>
<dbReference type="GO" id="GO:0022625">
    <property type="term" value="C:cytosolic large ribosomal subunit"/>
    <property type="evidence" value="ECO:0007669"/>
    <property type="project" value="TreeGrafter"/>
</dbReference>
<dbReference type="PRINTS" id="PR00061">
    <property type="entry name" value="RIBOSOMALL19"/>
</dbReference>
<evidence type="ECO:0000313" key="8">
    <source>
        <dbReference type="Proteomes" id="UP000242592"/>
    </source>
</evidence>
<dbReference type="Gene3D" id="2.30.30.790">
    <property type="match status" value="1"/>
</dbReference>
<dbReference type="GO" id="GO:0006412">
    <property type="term" value="P:translation"/>
    <property type="evidence" value="ECO:0007669"/>
    <property type="project" value="UniProtKB-UniRule"/>
</dbReference>
<dbReference type="NCBIfam" id="TIGR01024">
    <property type="entry name" value="rplS_bact"/>
    <property type="match status" value="1"/>
</dbReference>
<dbReference type="PANTHER" id="PTHR15680">
    <property type="entry name" value="RIBOSOMAL PROTEIN L19"/>
    <property type="match status" value="1"/>
</dbReference>
<dbReference type="PANTHER" id="PTHR15680:SF9">
    <property type="entry name" value="LARGE RIBOSOMAL SUBUNIT PROTEIN BL19M"/>
    <property type="match status" value="1"/>
</dbReference>
<keyword evidence="3 5" id="KW-0687">Ribonucleoprotein</keyword>
<dbReference type="FunFam" id="2.30.30.790:FF:000001">
    <property type="entry name" value="50S ribosomal protein L19"/>
    <property type="match status" value="1"/>
</dbReference>
<dbReference type="PROSITE" id="PS01015">
    <property type="entry name" value="RIBOSOMAL_L19"/>
    <property type="match status" value="1"/>
</dbReference>
<accession>A0A1M5SNW3</accession>
<dbReference type="InterPro" id="IPR038657">
    <property type="entry name" value="Ribosomal_bL19_sf"/>
</dbReference>
<dbReference type="PIRSF" id="PIRSF002191">
    <property type="entry name" value="Ribosomal_L19"/>
    <property type="match status" value="1"/>
</dbReference>
<dbReference type="Pfam" id="PF01245">
    <property type="entry name" value="Ribosomal_L19"/>
    <property type="match status" value="1"/>
</dbReference>
<dbReference type="HAMAP" id="MF_00402">
    <property type="entry name" value="Ribosomal_bL19"/>
    <property type="match status" value="1"/>
</dbReference>
<dbReference type="EMBL" id="FQXN01000003">
    <property type="protein sequence ID" value="SHH40237.1"/>
    <property type="molecule type" value="Genomic_DNA"/>
</dbReference>
<evidence type="ECO:0000256" key="6">
    <source>
        <dbReference type="RuleBase" id="RU000559"/>
    </source>
</evidence>
<gene>
    <name evidence="5" type="primary">rplS</name>
    <name evidence="7" type="ORF">SAMN02745199_0987</name>
</gene>
<reference evidence="8" key="1">
    <citation type="submission" date="2016-11" db="EMBL/GenBank/DDBJ databases">
        <authorList>
            <person name="Varghese N."/>
            <person name="Submissions S."/>
        </authorList>
    </citation>
    <scope>NUCLEOTIDE SEQUENCE [LARGE SCALE GENOMIC DNA]</scope>
    <source>
        <strain evidence="8">DSM 15807</strain>
    </source>
</reference>
<comment type="function">
    <text evidence="5 6">This protein is located at the 30S-50S ribosomal subunit interface and may play a role in the structure and function of the aminoacyl-tRNA binding site.</text>
</comment>
<organism evidence="7 8">
    <name type="scientific">Thermosipho atlanticus DSM 15807</name>
    <dbReference type="NCBI Taxonomy" id="1123380"/>
    <lineage>
        <taxon>Bacteria</taxon>
        <taxon>Thermotogati</taxon>
        <taxon>Thermotogota</taxon>
        <taxon>Thermotogae</taxon>
        <taxon>Thermotogales</taxon>
        <taxon>Fervidobacteriaceae</taxon>
        <taxon>Thermosipho</taxon>
    </lineage>
</organism>
<dbReference type="SUPFAM" id="SSF50104">
    <property type="entry name" value="Translation proteins SH3-like domain"/>
    <property type="match status" value="1"/>
</dbReference>
<proteinExistence type="inferred from homology"/>
<keyword evidence="8" id="KW-1185">Reference proteome</keyword>
<dbReference type="InterPro" id="IPR001857">
    <property type="entry name" value="Ribosomal_bL19"/>
</dbReference>
<dbReference type="OrthoDB" id="9803541at2"/>
<protein>
    <recommendedName>
        <fullName evidence="4 5">Large ribosomal subunit protein bL19</fullName>
    </recommendedName>
</protein>
<evidence type="ECO:0000256" key="1">
    <source>
        <dbReference type="ARBA" id="ARBA00005781"/>
    </source>
</evidence>
<dbReference type="InterPro" id="IPR008991">
    <property type="entry name" value="Translation_prot_SH3-like_sf"/>
</dbReference>
<dbReference type="GO" id="GO:0003735">
    <property type="term" value="F:structural constituent of ribosome"/>
    <property type="evidence" value="ECO:0007669"/>
    <property type="project" value="InterPro"/>
</dbReference>
<dbReference type="InterPro" id="IPR018257">
    <property type="entry name" value="Ribosomal_bL19_CS"/>
</dbReference>
<sequence>MSMDNLIRIIEKDQIKEVPDFRPGDTVRVYVKFKEGNKERTQAFEGIVISKRGSGVNKTFTVRKIGANGIGVERIFPLYAPVIQKIEIVRRGKVRRAKLYYLRNIRGKVKIKERR</sequence>
<dbReference type="STRING" id="1123380.SAMN02745199_0987"/>
<name>A0A1M5SNW3_9BACT</name>
<comment type="similarity">
    <text evidence="1 5 6">Belongs to the bacterial ribosomal protein bL19 family.</text>
</comment>
<evidence type="ECO:0000256" key="4">
    <source>
        <dbReference type="ARBA" id="ARBA00035171"/>
    </source>
</evidence>
<evidence type="ECO:0000313" key="7">
    <source>
        <dbReference type="EMBL" id="SHH40237.1"/>
    </source>
</evidence>
<keyword evidence="2 5" id="KW-0689">Ribosomal protein</keyword>